<keyword evidence="1" id="KW-1133">Transmembrane helix</keyword>
<dbReference type="EMBL" id="BARU01023662">
    <property type="protein sequence ID" value="GAH55743.1"/>
    <property type="molecule type" value="Genomic_DNA"/>
</dbReference>
<keyword evidence="1" id="KW-0472">Membrane</keyword>
<accession>X1IDT1</accession>
<keyword evidence="1" id="KW-0812">Transmembrane</keyword>
<evidence type="ECO:0000256" key="1">
    <source>
        <dbReference type="SAM" id="Phobius"/>
    </source>
</evidence>
<proteinExistence type="predicted"/>
<protein>
    <submittedName>
        <fullName evidence="2">Uncharacterized protein</fullName>
    </submittedName>
</protein>
<gene>
    <name evidence="2" type="ORF">S03H2_38379</name>
</gene>
<reference evidence="2" key="1">
    <citation type="journal article" date="2014" name="Front. Microbiol.">
        <title>High frequency of phylogenetically diverse reductive dehalogenase-homologous genes in deep subseafloor sedimentary metagenomes.</title>
        <authorList>
            <person name="Kawai M."/>
            <person name="Futagami T."/>
            <person name="Toyoda A."/>
            <person name="Takaki Y."/>
            <person name="Nishi S."/>
            <person name="Hori S."/>
            <person name="Arai W."/>
            <person name="Tsubouchi T."/>
            <person name="Morono Y."/>
            <person name="Uchiyama I."/>
            <person name="Ito T."/>
            <person name="Fujiyama A."/>
            <person name="Inagaki F."/>
            <person name="Takami H."/>
        </authorList>
    </citation>
    <scope>NUCLEOTIDE SEQUENCE</scope>
    <source>
        <strain evidence="2">Expedition CK06-06</strain>
    </source>
</reference>
<comment type="caution">
    <text evidence="2">The sequence shown here is derived from an EMBL/GenBank/DDBJ whole genome shotgun (WGS) entry which is preliminary data.</text>
</comment>
<name>X1IDT1_9ZZZZ</name>
<feature type="transmembrane region" description="Helical" evidence="1">
    <location>
        <begin position="21"/>
        <end position="39"/>
    </location>
</feature>
<evidence type="ECO:0000313" key="2">
    <source>
        <dbReference type="EMBL" id="GAH55743.1"/>
    </source>
</evidence>
<dbReference type="AlphaFoldDB" id="X1IDT1"/>
<sequence>MVKSPSLPRKESKPTQRIVSGILLIIFPFLLAVFPGLYITGAEPSWRALDQKPTLVFIRQRVSKEDGAYRFNLKKGEEKSPFLSVATKGKKTGFRKFVLAEKKFQSENSSFPIS</sequence>
<feature type="non-terminal residue" evidence="2">
    <location>
        <position position="114"/>
    </location>
</feature>
<organism evidence="2">
    <name type="scientific">marine sediment metagenome</name>
    <dbReference type="NCBI Taxonomy" id="412755"/>
    <lineage>
        <taxon>unclassified sequences</taxon>
        <taxon>metagenomes</taxon>
        <taxon>ecological metagenomes</taxon>
    </lineage>
</organism>